<feature type="domain" description="RecQ-mediated genome instability protein 1 C-terminal OB-fold" evidence="6">
    <location>
        <begin position="525"/>
        <end position="635"/>
    </location>
</feature>
<dbReference type="InterPro" id="IPR042470">
    <property type="entry name" value="RMI1_N_C_sf"/>
</dbReference>
<dbReference type="Proteomes" id="UP001633002">
    <property type="component" value="Unassembled WGS sequence"/>
</dbReference>
<dbReference type="AlphaFoldDB" id="A0ABD3GZG8"/>
<feature type="compositionally biased region" description="Polar residues" evidence="4">
    <location>
        <begin position="274"/>
        <end position="301"/>
    </location>
</feature>
<evidence type="ECO:0000259" key="6">
    <source>
        <dbReference type="Pfam" id="PF16099"/>
    </source>
</evidence>
<feature type="compositionally biased region" description="Polar residues" evidence="4">
    <location>
        <begin position="458"/>
        <end position="485"/>
    </location>
</feature>
<proteinExistence type="inferred from homology"/>
<dbReference type="InterPro" id="IPR013894">
    <property type="entry name" value="RMI1_OB"/>
</dbReference>
<keyword evidence="8" id="KW-1185">Reference proteome</keyword>
<dbReference type="PANTHER" id="PTHR14790:SF15">
    <property type="entry name" value="RECQ-MEDIATED GENOME INSTABILITY PROTEIN 1"/>
    <property type="match status" value="1"/>
</dbReference>
<dbReference type="EMBL" id="JBJQOH010000006">
    <property type="protein sequence ID" value="KAL3684663.1"/>
    <property type="molecule type" value="Genomic_DNA"/>
</dbReference>
<evidence type="ECO:0000313" key="7">
    <source>
        <dbReference type="EMBL" id="KAL3684663.1"/>
    </source>
</evidence>
<evidence type="ECO:0000259" key="5">
    <source>
        <dbReference type="Pfam" id="PF08585"/>
    </source>
</evidence>
<dbReference type="FunFam" id="2.40.50.770:FF:000004">
    <property type="entry name" value="RecQ-mediated instability protein (DUF1767)"/>
    <property type="match status" value="1"/>
</dbReference>
<gene>
    <name evidence="7" type="ORF">R1sor_002685</name>
</gene>
<dbReference type="PANTHER" id="PTHR14790">
    <property type="entry name" value="RECQ-MEDIATED GENOME INSTABILITY PROTEIN 1 RMI1"/>
    <property type="match status" value="1"/>
</dbReference>
<feature type="compositionally biased region" description="Basic and acidic residues" evidence="4">
    <location>
        <begin position="254"/>
        <end position="265"/>
    </location>
</feature>
<evidence type="ECO:0000256" key="2">
    <source>
        <dbReference type="ARBA" id="ARBA00018987"/>
    </source>
</evidence>
<comment type="similarity">
    <text evidence="1">Belongs to the RMI1 family.</text>
</comment>
<dbReference type="InterPro" id="IPR032199">
    <property type="entry name" value="RMI1_C"/>
</dbReference>
<feature type="domain" description="RecQ mediated genome instability protein 1 OB-fold" evidence="5">
    <location>
        <begin position="125"/>
        <end position="235"/>
    </location>
</feature>
<dbReference type="Gene3D" id="2.40.50.770">
    <property type="entry name" value="RecQ-mediated genome instability protein Rmi1, C-terminal domain"/>
    <property type="match status" value="1"/>
</dbReference>
<sequence length="648" mass="71058">MASRSRRRPVVDDPFPEDDDVSVLNEVNNSAYRRTQHIILSDDEDDSFAPPVPQPPGQLPVTLQPVVDLLHGRGVKPRTEWLVTCMNHLAASHSGFAQMPTIRKAEFCFEQFLMADLNVAGAASLPPSVHTLHATELPGPFVLQVDEIVDIGNSSRDRYQEKAAGPGRMLKLSLTDGVQRVSGIEYWPIRALRVLSSVGFKVCLRNVCIRRGLLMLVPEIVEILGGSVDHLEAARLRALEVINKPPRGRRVPRGVREPSLAERATRSAWPDEAQANSMNAAEGSHNSSGIRTPGASNSHRTAVSGRAQHESGQQGEVANLTRPSVQTTRADSFTRENERPAPVQSSERGENGEVLTAFIRCQSTTRSDVAHAQEYPLQQDTNSLVGGLSGRGSNTPRSAGREEANNPQLSRTQQENGQESAWQQENVSVTRQPSGVGTVQRVDEQRENSSHVPREVGSSRQSSEIKQSATRKVEVSTPSVSSQSPGAPLLSPSFGRLSLRSCRSTPTAVPPRPTNRPLSQPSDLLVGVGKFEYKGCDEFKLLLLIEDGTLITECSAAHKVVQDLIGHAPREVSSRLSDPDTRQEMLGKMIRFQKFLERFEGYMDLEFRNSSRLPVVVNIVEGVESSDAEVLLRRLDLLLVKQLPAGTQ</sequence>
<dbReference type="Pfam" id="PF08585">
    <property type="entry name" value="RMI1_N_C"/>
    <property type="match status" value="1"/>
</dbReference>
<evidence type="ECO:0000256" key="1">
    <source>
        <dbReference type="ARBA" id="ARBA00006395"/>
    </source>
</evidence>
<evidence type="ECO:0000313" key="8">
    <source>
        <dbReference type="Proteomes" id="UP001633002"/>
    </source>
</evidence>
<reference evidence="7 8" key="1">
    <citation type="submission" date="2024-09" db="EMBL/GenBank/DDBJ databases">
        <title>Chromosome-scale assembly of Riccia sorocarpa.</title>
        <authorList>
            <person name="Paukszto L."/>
        </authorList>
    </citation>
    <scope>NUCLEOTIDE SEQUENCE [LARGE SCALE GENOMIC DNA]</scope>
    <source>
        <strain evidence="7">LP-2024</strain>
        <tissue evidence="7">Aerial parts of the thallus</tissue>
    </source>
</reference>
<feature type="region of interest" description="Disordered" evidence="4">
    <location>
        <begin position="373"/>
        <end position="521"/>
    </location>
</feature>
<organism evidence="7 8">
    <name type="scientific">Riccia sorocarpa</name>
    <dbReference type="NCBI Taxonomy" id="122646"/>
    <lineage>
        <taxon>Eukaryota</taxon>
        <taxon>Viridiplantae</taxon>
        <taxon>Streptophyta</taxon>
        <taxon>Embryophyta</taxon>
        <taxon>Marchantiophyta</taxon>
        <taxon>Marchantiopsida</taxon>
        <taxon>Marchantiidae</taxon>
        <taxon>Marchantiales</taxon>
        <taxon>Ricciaceae</taxon>
        <taxon>Riccia</taxon>
    </lineage>
</organism>
<dbReference type="SMART" id="SM01161">
    <property type="entry name" value="DUF1767"/>
    <property type="match status" value="1"/>
</dbReference>
<evidence type="ECO:0000256" key="4">
    <source>
        <dbReference type="SAM" id="MobiDB-lite"/>
    </source>
</evidence>
<accession>A0ABD3GZG8</accession>
<dbReference type="Pfam" id="PF16099">
    <property type="entry name" value="RMI1_C"/>
    <property type="match status" value="1"/>
</dbReference>
<name>A0ABD3GZG8_9MARC</name>
<feature type="compositionally biased region" description="Polar residues" evidence="4">
    <location>
        <begin position="405"/>
        <end position="437"/>
    </location>
</feature>
<feature type="compositionally biased region" description="Basic and acidic residues" evidence="4">
    <location>
        <begin position="441"/>
        <end position="454"/>
    </location>
</feature>
<feature type="region of interest" description="Disordered" evidence="4">
    <location>
        <begin position="246"/>
        <end position="351"/>
    </location>
</feature>
<comment type="caution">
    <text evidence="7">The sequence shown here is derived from an EMBL/GenBank/DDBJ whole genome shotgun (WGS) entry which is preliminary data.</text>
</comment>
<evidence type="ECO:0000256" key="3">
    <source>
        <dbReference type="ARBA" id="ARBA00077519"/>
    </source>
</evidence>
<protein>
    <recommendedName>
        <fullName evidence="2">RecQ-mediated genome instability protein 1</fullName>
    </recommendedName>
    <alternativeName>
        <fullName evidence="3">BLM-associated protein of 75 kDa homolog</fullName>
    </alternativeName>
</protein>
<feature type="compositionally biased region" description="Polar residues" evidence="4">
    <location>
        <begin position="310"/>
        <end position="331"/>
    </location>
</feature>